<sequence length="261" mass="29210">MAIQVVVWGENIHDRENEVVRDLYPNGMHGTIADALNQDAGIEATTATMEQPEHGLSEERLARTDVLTWWGHRDHGGVDDAVVERVAQRVWEGMGLLVLHSGHFSKIFKKLMGTPCSLTWREAGEKERIWVINRGHPIAQGLDSHFVIPQTEMYGEPFAVPEPMETVFISWYDGGEVFRSGLTYQRGAGRIFYFSPGHEVYPIYTDANVQTVLRNAVKWAANPAPALTDISDAPNRPTDKALEPIVERGPTLHVDGEIGFR</sequence>
<dbReference type="RefSeq" id="WP_090876738.1">
    <property type="nucleotide sequence ID" value="NZ_FMXQ01000004.1"/>
</dbReference>
<dbReference type="SUPFAM" id="SSF52317">
    <property type="entry name" value="Class I glutamine amidotransferase-like"/>
    <property type="match status" value="1"/>
</dbReference>
<dbReference type="InterPro" id="IPR029010">
    <property type="entry name" value="ThuA-like"/>
</dbReference>
<evidence type="ECO:0000259" key="1">
    <source>
        <dbReference type="Pfam" id="PF06283"/>
    </source>
</evidence>
<keyword evidence="3" id="KW-1185">Reference proteome</keyword>
<dbReference type="Gene3D" id="3.40.50.880">
    <property type="match status" value="1"/>
</dbReference>
<proteinExistence type="predicted"/>
<dbReference type="InterPro" id="IPR009381">
    <property type="entry name" value="Trehalose_catabolism_ThuA_prok"/>
</dbReference>
<accession>A0A1G6CH51</accession>
<feature type="domain" description="ThuA-like" evidence="1">
    <location>
        <begin position="5"/>
        <end position="220"/>
    </location>
</feature>
<dbReference type="PIRSF" id="PIRSF030013">
    <property type="entry name" value="ThuA"/>
    <property type="match status" value="1"/>
</dbReference>
<evidence type="ECO:0000313" key="2">
    <source>
        <dbReference type="EMBL" id="SDB32198.1"/>
    </source>
</evidence>
<evidence type="ECO:0000313" key="3">
    <source>
        <dbReference type="Proteomes" id="UP000199071"/>
    </source>
</evidence>
<dbReference type="Pfam" id="PF06283">
    <property type="entry name" value="ThuA"/>
    <property type="match status" value="1"/>
</dbReference>
<dbReference type="AlphaFoldDB" id="A0A1G6CH51"/>
<gene>
    <name evidence="2" type="ORF">SAMN02982931_02494</name>
</gene>
<dbReference type="InterPro" id="IPR029062">
    <property type="entry name" value="Class_I_gatase-like"/>
</dbReference>
<dbReference type="EMBL" id="FMXQ01000004">
    <property type="protein sequence ID" value="SDB32198.1"/>
    <property type="molecule type" value="Genomic_DNA"/>
</dbReference>
<name>A0A1G6CH51_9HYPH</name>
<dbReference type="Proteomes" id="UP000199071">
    <property type="component" value="Unassembled WGS sequence"/>
</dbReference>
<dbReference type="STRING" id="665467.SAMN02982931_02494"/>
<dbReference type="OrthoDB" id="252909at2"/>
<reference evidence="2 3" key="1">
    <citation type="submission" date="2016-10" db="EMBL/GenBank/DDBJ databases">
        <authorList>
            <person name="de Groot N.N."/>
        </authorList>
    </citation>
    <scope>NUCLEOTIDE SEQUENCE [LARGE SCALE GENOMIC DNA]</scope>
    <source>
        <strain evidence="2 3">ATCC 35022</strain>
    </source>
</reference>
<protein>
    <submittedName>
        <fullName evidence="2">Trehalose utilization protein</fullName>
    </submittedName>
</protein>
<organism evidence="2 3">
    <name type="scientific">Bauldia litoralis</name>
    <dbReference type="NCBI Taxonomy" id="665467"/>
    <lineage>
        <taxon>Bacteria</taxon>
        <taxon>Pseudomonadati</taxon>
        <taxon>Pseudomonadota</taxon>
        <taxon>Alphaproteobacteria</taxon>
        <taxon>Hyphomicrobiales</taxon>
        <taxon>Kaistiaceae</taxon>
        <taxon>Bauldia</taxon>
    </lineage>
</organism>